<dbReference type="Proteomes" id="UP000265955">
    <property type="component" value="Unassembled WGS sequence"/>
</dbReference>
<evidence type="ECO:0000313" key="1">
    <source>
        <dbReference type="EMBL" id="RJF91709.1"/>
    </source>
</evidence>
<name>A0A3A3FXB3_9BURK</name>
<dbReference type="RefSeq" id="WP_119771607.1">
    <property type="nucleotide sequence ID" value="NZ_QYUO01000003.1"/>
</dbReference>
<evidence type="ECO:0008006" key="3">
    <source>
        <dbReference type="Google" id="ProtNLM"/>
    </source>
</evidence>
<proteinExistence type="predicted"/>
<reference evidence="2" key="1">
    <citation type="submission" date="2018-09" db="EMBL/GenBank/DDBJ databases">
        <authorList>
            <person name="Zhu H."/>
        </authorList>
    </citation>
    <scope>NUCLEOTIDE SEQUENCE [LARGE SCALE GENOMIC DNA]</scope>
    <source>
        <strain evidence="2">K1R23-30</strain>
    </source>
</reference>
<dbReference type="EMBL" id="QYUO01000003">
    <property type="protein sequence ID" value="RJF91709.1"/>
    <property type="molecule type" value="Genomic_DNA"/>
</dbReference>
<keyword evidence="2" id="KW-1185">Reference proteome</keyword>
<comment type="caution">
    <text evidence="1">The sequence shown here is derived from an EMBL/GenBank/DDBJ whole genome shotgun (WGS) entry which is preliminary data.</text>
</comment>
<dbReference type="AlphaFoldDB" id="A0A3A3FXB3"/>
<organism evidence="1 2">
    <name type="scientific">Noviherbaspirillum saxi</name>
    <dbReference type="NCBI Taxonomy" id="2320863"/>
    <lineage>
        <taxon>Bacteria</taxon>
        <taxon>Pseudomonadati</taxon>
        <taxon>Pseudomonadota</taxon>
        <taxon>Betaproteobacteria</taxon>
        <taxon>Burkholderiales</taxon>
        <taxon>Oxalobacteraceae</taxon>
        <taxon>Noviherbaspirillum</taxon>
    </lineage>
</organism>
<sequence>MKQTPSPDAGGAYRRRIAFILSEGCVCAALEDDYHHFTLELRHGNGLVTGIDAQAMRTPWSTCPSASTQLTGLIGAPVSCNILADNGGLDASTQCTHQFDLALLAIAHAARGAGGRYDAMVTDPHGGTVSASLHVDGRMLLDWVLQGSTVVSPGDYHNVNLRTINMRELAARDTAAAEAVLLLRRAVMVAGGRAFDFDQYDDLTPFATRMKGACYAFQPEQIPLSKRRKGSVRDFTTAPQLLLKDFY</sequence>
<dbReference type="OrthoDB" id="7058534at2"/>
<accession>A0A3A3FXB3</accession>
<evidence type="ECO:0000313" key="2">
    <source>
        <dbReference type="Proteomes" id="UP000265955"/>
    </source>
</evidence>
<gene>
    <name evidence="1" type="ORF">D3871_23745</name>
</gene>
<protein>
    <recommendedName>
        <fullName evidence="3">DUF2889 domain-containing protein</fullName>
    </recommendedName>
</protein>